<dbReference type="PROSITE" id="PS51257">
    <property type="entry name" value="PROKAR_LIPOPROTEIN"/>
    <property type="match status" value="1"/>
</dbReference>
<evidence type="ECO:0000256" key="13">
    <source>
        <dbReference type="ARBA" id="ARBA00023136"/>
    </source>
</evidence>
<dbReference type="PANTHER" id="PTHR22888">
    <property type="entry name" value="CYTOCHROME C OXIDASE, SUBUNIT II"/>
    <property type="match status" value="1"/>
</dbReference>
<comment type="caution">
    <text evidence="18">The sequence shown here is derived from an EMBL/GenBank/DDBJ whole genome shotgun (WGS) entry which is preliminary data.</text>
</comment>
<evidence type="ECO:0000256" key="4">
    <source>
        <dbReference type="ARBA" id="ARBA00016131"/>
    </source>
</evidence>
<evidence type="ECO:0000256" key="2">
    <source>
        <dbReference type="ARBA" id="ARBA00004651"/>
    </source>
</evidence>
<feature type="domain" description="Cytochrome oxidase subunit II transmembrane region profile" evidence="17">
    <location>
        <begin position="19"/>
        <end position="118"/>
    </location>
</feature>
<comment type="catalytic activity">
    <reaction evidence="1 14">
        <text>2 a quinol + O2 = 2 a quinone + 2 H2O</text>
        <dbReference type="Rhea" id="RHEA:55376"/>
        <dbReference type="ChEBI" id="CHEBI:15377"/>
        <dbReference type="ChEBI" id="CHEBI:15379"/>
        <dbReference type="ChEBI" id="CHEBI:24646"/>
        <dbReference type="ChEBI" id="CHEBI:132124"/>
    </reaction>
</comment>
<keyword evidence="6 14" id="KW-1003">Cell membrane</keyword>
<evidence type="ECO:0000259" key="17">
    <source>
        <dbReference type="PROSITE" id="PS50999"/>
    </source>
</evidence>
<dbReference type="GO" id="GO:0016682">
    <property type="term" value="F:oxidoreductase activity, acting on diphenols and related substances as donors, oxygen as acceptor"/>
    <property type="evidence" value="ECO:0007669"/>
    <property type="project" value="InterPro"/>
</dbReference>
<evidence type="ECO:0000256" key="15">
    <source>
        <dbReference type="SAM" id="Phobius"/>
    </source>
</evidence>
<dbReference type="EMBL" id="SOPW01000007">
    <property type="protein sequence ID" value="TFB21816.1"/>
    <property type="molecule type" value="Genomic_DNA"/>
</dbReference>
<evidence type="ECO:0000313" key="19">
    <source>
        <dbReference type="Proteomes" id="UP000297975"/>
    </source>
</evidence>
<dbReference type="CDD" id="cd04212">
    <property type="entry name" value="CuRO_UO_II"/>
    <property type="match status" value="1"/>
</dbReference>
<protein>
    <recommendedName>
        <fullName evidence="4 14">Quinol oxidase subunit 2</fullName>
        <ecNumber evidence="14">1.10.3.-</ecNumber>
    </recommendedName>
</protein>
<dbReference type="GO" id="GO:0009486">
    <property type="term" value="F:cytochrome bo3 ubiquinol oxidase activity"/>
    <property type="evidence" value="ECO:0007669"/>
    <property type="project" value="InterPro"/>
</dbReference>
<dbReference type="SUPFAM" id="SSF81464">
    <property type="entry name" value="Cytochrome c oxidase subunit II-like, transmembrane region"/>
    <property type="match status" value="1"/>
</dbReference>
<dbReference type="InterPro" id="IPR002429">
    <property type="entry name" value="CcO_II-like_C"/>
</dbReference>
<organism evidence="18 19">
    <name type="scientific">Filobacillus milosensis</name>
    <dbReference type="NCBI Taxonomy" id="94137"/>
    <lineage>
        <taxon>Bacteria</taxon>
        <taxon>Bacillati</taxon>
        <taxon>Bacillota</taxon>
        <taxon>Bacilli</taxon>
        <taxon>Bacillales</taxon>
        <taxon>Bacillaceae</taxon>
        <taxon>Filobacillus</taxon>
    </lineage>
</organism>
<dbReference type="AlphaFoldDB" id="A0A4Y8IL03"/>
<dbReference type="OrthoDB" id="9783445at2"/>
<dbReference type="InterPro" id="IPR045187">
    <property type="entry name" value="CcO_II"/>
</dbReference>
<accession>A0A4Y8IL03</accession>
<proteinExistence type="inferred from homology"/>
<feature type="domain" description="Cytochrome oxidase subunit II copper A binding" evidence="16">
    <location>
        <begin position="124"/>
        <end position="236"/>
    </location>
</feature>
<evidence type="ECO:0000256" key="1">
    <source>
        <dbReference type="ARBA" id="ARBA00000725"/>
    </source>
</evidence>
<evidence type="ECO:0000256" key="12">
    <source>
        <dbReference type="ARBA" id="ARBA00023002"/>
    </source>
</evidence>
<evidence type="ECO:0000256" key="5">
    <source>
        <dbReference type="ARBA" id="ARBA00022448"/>
    </source>
</evidence>
<evidence type="ECO:0000256" key="8">
    <source>
        <dbReference type="ARBA" id="ARBA00022692"/>
    </source>
</evidence>
<evidence type="ECO:0000256" key="7">
    <source>
        <dbReference type="ARBA" id="ARBA00022660"/>
    </source>
</evidence>
<dbReference type="InterPro" id="IPR036257">
    <property type="entry name" value="Cyt_c_oxidase_su2_TM_sf"/>
</dbReference>
<dbReference type="GO" id="GO:0005507">
    <property type="term" value="F:copper ion binding"/>
    <property type="evidence" value="ECO:0007669"/>
    <property type="project" value="InterPro"/>
</dbReference>
<keyword evidence="19" id="KW-1185">Reference proteome</keyword>
<evidence type="ECO:0000256" key="6">
    <source>
        <dbReference type="ARBA" id="ARBA00022475"/>
    </source>
</evidence>
<dbReference type="GO" id="GO:0005886">
    <property type="term" value="C:plasma membrane"/>
    <property type="evidence" value="ECO:0007669"/>
    <property type="project" value="UniProtKB-SubCell"/>
</dbReference>
<dbReference type="NCBIfam" id="TIGR01432">
    <property type="entry name" value="QOXA"/>
    <property type="match status" value="1"/>
</dbReference>
<feature type="transmembrane region" description="Helical" evidence="15">
    <location>
        <begin position="86"/>
        <end position="105"/>
    </location>
</feature>
<dbReference type="GO" id="GO:0042773">
    <property type="term" value="P:ATP synthesis coupled electron transport"/>
    <property type="evidence" value="ECO:0007669"/>
    <property type="project" value="TreeGrafter"/>
</dbReference>
<dbReference type="Gene3D" id="2.60.40.420">
    <property type="entry name" value="Cupredoxins - blue copper proteins"/>
    <property type="match status" value="1"/>
</dbReference>
<dbReference type="EC" id="1.10.3.-" evidence="14"/>
<evidence type="ECO:0000256" key="10">
    <source>
        <dbReference type="ARBA" id="ARBA00022982"/>
    </source>
</evidence>
<dbReference type="InterPro" id="IPR034227">
    <property type="entry name" value="CuRO_UO_II"/>
</dbReference>
<dbReference type="PIRSF" id="PIRSF000292">
    <property type="entry name" value="Ubi_od_II"/>
    <property type="match status" value="1"/>
</dbReference>
<dbReference type="GO" id="GO:0004129">
    <property type="term" value="F:cytochrome-c oxidase activity"/>
    <property type="evidence" value="ECO:0007669"/>
    <property type="project" value="UniProtKB-UniRule"/>
</dbReference>
<evidence type="ECO:0000313" key="18">
    <source>
        <dbReference type="EMBL" id="TFB21816.1"/>
    </source>
</evidence>
<feature type="transmembrane region" description="Helical" evidence="15">
    <location>
        <begin position="41"/>
        <end position="65"/>
    </location>
</feature>
<dbReference type="PROSITE" id="PS50857">
    <property type="entry name" value="COX2_CUA"/>
    <property type="match status" value="1"/>
</dbReference>
<dbReference type="InterPro" id="IPR011759">
    <property type="entry name" value="Cyt_c_oxidase_su2_TM_dom"/>
</dbReference>
<keyword evidence="7 14" id="KW-0679">Respiratory chain</keyword>
<dbReference type="Gene3D" id="1.10.287.90">
    <property type="match status" value="1"/>
</dbReference>
<evidence type="ECO:0000259" key="16">
    <source>
        <dbReference type="PROSITE" id="PS50857"/>
    </source>
</evidence>
<sequence>MSSNKTLITLTLLFSLSIITGCSELRVLEPKGPVGEDQKELIIYSLWFMLGIVVVVFGLFGYMVFKYRDRPGRGNKDYEPEQDGNLKVEIIWTIIPLIIVTLLSIPTVDTLFDLEKPPQSANEEEPLVVYATSADWKWFFSYPEQGIETVNYLHIPTERPIEFRLSSADSMAALWIPALGGQKYNMAGMQTILYLQADEEGVYDGRNSNFNGEGFSLQTFQVHAEEDTAFKEWVNKIKNEKPELTQDQYNELLKPSIIGEMAFSNTHLEWVDHGTMMGSDYSIKRHQNAYEKKLHLKSLDKADAEEEGDADEAQ</sequence>
<reference evidence="18 19" key="1">
    <citation type="submission" date="2019-03" db="EMBL/GenBank/DDBJ databases">
        <authorList>
            <person name="He R.-H."/>
        </authorList>
    </citation>
    <scope>NUCLEOTIDE SEQUENCE [LARGE SCALE GENOMIC DNA]</scope>
    <source>
        <strain evidence="19">SH 714</strain>
    </source>
</reference>
<gene>
    <name evidence="18" type="primary">qoxA</name>
    <name evidence="18" type="ORF">E3U55_08315</name>
</gene>
<comment type="similarity">
    <text evidence="3 14">Belongs to the cytochrome c oxidase subunit 2 family.</text>
</comment>
<dbReference type="InterPro" id="IPR006332">
    <property type="entry name" value="QoxA"/>
</dbReference>
<dbReference type="SUPFAM" id="SSF49503">
    <property type="entry name" value="Cupredoxins"/>
    <property type="match status" value="1"/>
</dbReference>
<keyword evidence="13 14" id="KW-0472">Membrane</keyword>
<dbReference type="Pfam" id="PF02790">
    <property type="entry name" value="COX2_TM"/>
    <property type="match status" value="1"/>
</dbReference>
<keyword evidence="9" id="KW-0732">Signal</keyword>
<dbReference type="InterPro" id="IPR006333">
    <property type="entry name" value="Cyt_o_ubiquinol_oxidase_su2"/>
</dbReference>
<evidence type="ECO:0000256" key="14">
    <source>
        <dbReference type="PIRNR" id="PIRNR000292"/>
    </source>
</evidence>
<comment type="subcellular location">
    <subcellularLocation>
        <location evidence="2">Cell membrane</location>
        <topology evidence="2">Multi-pass membrane protein</topology>
    </subcellularLocation>
</comment>
<dbReference type="RefSeq" id="WP_134339961.1">
    <property type="nucleotide sequence ID" value="NZ_SOPW01000007.1"/>
</dbReference>
<name>A0A4Y8IL03_9BACI</name>
<dbReference type="PROSITE" id="PS50999">
    <property type="entry name" value="COX2_TM"/>
    <property type="match status" value="1"/>
</dbReference>
<evidence type="ECO:0000256" key="11">
    <source>
        <dbReference type="ARBA" id="ARBA00022989"/>
    </source>
</evidence>
<evidence type="ECO:0000256" key="9">
    <source>
        <dbReference type="ARBA" id="ARBA00022729"/>
    </source>
</evidence>
<comment type="function">
    <text evidence="14">Catalyzes quinol oxidation with the concomitant reduction of oxygen to water. Subunit II transfers the electrons from a quinol to the binuclear center of the catalytic subunit I.</text>
</comment>
<keyword evidence="8 15" id="KW-0812">Transmembrane</keyword>
<keyword evidence="11 15" id="KW-1133">Transmembrane helix</keyword>
<evidence type="ECO:0000256" key="3">
    <source>
        <dbReference type="ARBA" id="ARBA00007866"/>
    </source>
</evidence>
<dbReference type="InterPro" id="IPR008972">
    <property type="entry name" value="Cupredoxin"/>
</dbReference>
<dbReference type="Proteomes" id="UP000297975">
    <property type="component" value="Unassembled WGS sequence"/>
</dbReference>
<keyword evidence="10 14" id="KW-0249">Electron transport</keyword>
<keyword evidence="5 14" id="KW-0813">Transport</keyword>
<keyword evidence="12 14" id="KW-0560">Oxidoreductase</keyword>
<dbReference type="PANTHER" id="PTHR22888:SF18">
    <property type="entry name" value="CYTOCHROME BO(3) UBIQUINOL OXIDASE SUBUNIT 2"/>
    <property type="match status" value="1"/>
</dbReference>